<dbReference type="EMBL" id="LSSL01003467">
    <property type="protein sequence ID" value="OLY80445.1"/>
    <property type="molecule type" value="Genomic_DNA"/>
</dbReference>
<gene>
    <name evidence="1" type="ORF">AYI68_g5458</name>
</gene>
<dbReference type="Gene3D" id="3.10.20.90">
    <property type="entry name" value="Phosphatidylinositol 3-kinase Catalytic Subunit, Chain A, domain 1"/>
    <property type="match status" value="1"/>
</dbReference>
<evidence type="ECO:0000313" key="1">
    <source>
        <dbReference type="EMBL" id="OLY80445.1"/>
    </source>
</evidence>
<dbReference type="Gene3D" id="3.80.10.10">
    <property type="entry name" value="Ribonuclease Inhibitor"/>
    <property type="match status" value="1"/>
</dbReference>
<dbReference type="STRING" id="133383.A0A1R0GU84"/>
<accession>A0A1R0GU84</accession>
<dbReference type="SUPFAM" id="SSF54236">
    <property type="entry name" value="Ubiquitin-like"/>
    <property type="match status" value="1"/>
</dbReference>
<dbReference type="AlphaFoldDB" id="A0A1R0GU84"/>
<reference evidence="1 2" key="1">
    <citation type="journal article" date="2016" name="Mol. Biol. Evol.">
        <title>Genome-Wide Survey of Gut Fungi (Harpellales) Reveals the First Horizontally Transferred Ubiquitin Gene from a Mosquito Host.</title>
        <authorList>
            <person name="Wang Y."/>
            <person name="White M.M."/>
            <person name="Kvist S."/>
            <person name="Moncalvo J.M."/>
        </authorList>
    </citation>
    <scope>NUCLEOTIDE SEQUENCE [LARGE SCALE GENOMIC DNA]</scope>
    <source>
        <strain evidence="1 2">ALG-7-W6</strain>
    </source>
</reference>
<comment type="caution">
    <text evidence="1">The sequence shown here is derived from an EMBL/GenBank/DDBJ whole genome shotgun (WGS) entry which is preliminary data.</text>
</comment>
<dbReference type="InterPro" id="IPR032675">
    <property type="entry name" value="LRR_dom_sf"/>
</dbReference>
<dbReference type="InterPro" id="IPR029071">
    <property type="entry name" value="Ubiquitin-like_domsf"/>
</dbReference>
<sequence length="274" mass="31576">MSPNFLFQYLSHLEINDNPISDWIAISNLSVLPSLSELGLRRSLLTNPSDEQNVRAHIISRLQNLSKINGIFISPKERLDLERGYISYVKNHLATLYSEFYQHNLLEPQTPTLLPNDISSVLSSLKLLHPNLDDLCAKLNEHISIDDIGHISRIENNSLKNRLVEINFQLATKISVQDIASYPHQIYDDEAQIILKPIEGSKIIKKKFQNSSSVRQLKTIISRLLSIPKSSSFEMWRQVNSREGSIYFIEIESMSRDIKYYDIQNNDLVYCYVL</sequence>
<protein>
    <submittedName>
        <fullName evidence="1">Tubulin-specific chaperone E</fullName>
    </submittedName>
</protein>
<dbReference type="Proteomes" id="UP000187455">
    <property type="component" value="Unassembled WGS sequence"/>
</dbReference>
<dbReference type="OrthoDB" id="5273213at2759"/>
<organism evidence="1 2">
    <name type="scientific">Smittium mucronatum</name>
    <dbReference type="NCBI Taxonomy" id="133383"/>
    <lineage>
        <taxon>Eukaryota</taxon>
        <taxon>Fungi</taxon>
        <taxon>Fungi incertae sedis</taxon>
        <taxon>Zoopagomycota</taxon>
        <taxon>Kickxellomycotina</taxon>
        <taxon>Harpellomycetes</taxon>
        <taxon>Harpellales</taxon>
        <taxon>Legeriomycetaceae</taxon>
        <taxon>Smittium</taxon>
    </lineage>
</organism>
<name>A0A1R0GU84_9FUNG</name>
<dbReference type="SUPFAM" id="SSF52058">
    <property type="entry name" value="L domain-like"/>
    <property type="match status" value="1"/>
</dbReference>
<evidence type="ECO:0000313" key="2">
    <source>
        <dbReference type="Proteomes" id="UP000187455"/>
    </source>
</evidence>
<proteinExistence type="predicted"/>
<keyword evidence="2" id="KW-1185">Reference proteome</keyword>